<dbReference type="OrthoDB" id="440745at2759"/>
<dbReference type="InterPro" id="IPR048256">
    <property type="entry name" value="Tektin-like"/>
</dbReference>
<dbReference type="AlphaFoldDB" id="A0A4C1TGK1"/>
<feature type="compositionally biased region" description="Polar residues" evidence="12">
    <location>
        <begin position="396"/>
        <end position="419"/>
    </location>
</feature>
<evidence type="ECO:0000256" key="10">
    <source>
        <dbReference type="RuleBase" id="RU367040"/>
    </source>
</evidence>
<feature type="compositionally biased region" description="Basic and acidic residues" evidence="12">
    <location>
        <begin position="381"/>
        <end position="395"/>
    </location>
</feature>
<dbReference type="InterPro" id="IPR000435">
    <property type="entry name" value="Tektins"/>
</dbReference>
<gene>
    <name evidence="13" type="primary">TEKT2</name>
    <name evidence="13" type="ORF">EVAR_10218_1</name>
</gene>
<keyword evidence="5 11" id="KW-0175">Coiled coil</keyword>
<dbReference type="EMBL" id="BGZK01000052">
    <property type="protein sequence ID" value="GBP12547.1"/>
    <property type="molecule type" value="Genomic_DNA"/>
</dbReference>
<accession>A0A4C1TGK1</accession>
<keyword evidence="3" id="KW-0963">Cytoplasm</keyword>
<evidence type="ECO:0000256" key="2">
    <source>
        <dbReference type="ARBA" id="ARBA00007209"/>
    </source>
</evidence>
<dbReference type="GO" id="GO:0015630">
    <property type="term" value="C:microtubule cytoskeleton"/>
    <property type="evidence" value="ECO:0007669"/>
    <property type="project" value="UniProtKB-UniRule"/>
</dbReference>
<evidence type="ECO:0000256" key="1">
    <source>
        <dbReference type="ARBA" id="ARBA00004611"/>
    </source>
</evidence>
<evidence type="ECO:0000256" key="5">
    <source>
        <dbReference type="ARBA" id="ARBA00023054"/>
    </source>
</evidence>
<comment type="similarity">
    <text evidence="2 10">Belongs to the tektin family.</text>
</comment>
<dbReference type="GO" id="GO:0005930">
    <property type="term" value="C:axoneme"/>
    <property type="evidence" value="ECO:0007669"/>
    <property type="project" value="UniProtKB-SubCell"/>
</dbReference>
<evidence type="ECO:0000256" key="3">
    <source>
        <dbReference type="ARBA" id="ARBA00022490"/>
    </source>
</evidence>
<comment type="function">
    <text evidence="9">Microtubule inner protein (MIP) part of the dynein-decorated doublet microtubules (DMTs) in cilia and flagellar axoneme. Forms filamentous polymers in the walls of ciliary and flagellar microtubules.</text>
</comment>
<feature type="region of interest" description="Disordered" evidence="12">
    <location>
        <begin position="381"/>
        <end position="439"/>
    </location>
</feature>
<dbReference type="PANTHER" id="PTHR19960">
    <property type="entry name" value="TEKTIN"/>
    <property type="match status" value="1"/>
</dbReference>
<evidence type="ECO:0000256" key="4">
    <source>
        <dbReference type="ARBA" id="ARBA00022846"/>
    </source>
</evidence>
<dbReference type="GO" id="GO:0060294">
    <property type="term" value="P:cilium movement involved in cell motility"/>
    <property type="evidence" value="ECO:0007669"/>
    <property type="project" value="UniProtKB-UniRule"/>
</dbReference>
<evidence type="ECO:0000256" key="8">
    <source>
        <dbReference type="ARBA" id="ARBA00023273"/>
    </source>
</evidence>
<dbReference type="GO" id="GO:0060271">
    <property type="term" value="P:cilium assembly"/>
    <property type="evidence" value="ECO:0007669"/>
    <property type="project" value="UniProtKB-UniRule"/>
</dbReference>
<dbReference type="Pfam" id="PF03148">
    <property type="entry name" value="Tektin"/>
    <property type="match status" value="1"/>
</dbReference>
<keyword evidence="8 10" id="KW-0966">Cell projection</keyword>
<feature type="coiled-coil region" evidence="11">
    <location>
        <begin position="323"/>
        <end position="350"/>
    </location>
</feature>
<comment type="subcellular location">
    <subcellularLocation>
        <location evidence="10">Cytoplasm</location>
        <location evidence="10">Cytoskeleton</location>
        <location evidence="10">Cilium axoneme</location>
    </subcellularLocation>
    <subcellularLocation>
        <location evidence="1">Cytoplasm</location>
        <location evidence="1">Cytoskeleton</location>
        <location evidence="1">Flagellum axoneme</location>
    </subcellularLocation>
</comment>
<proteinExistence type="inferred from homology"/>
<keyword evidence="4 10" id="KW-0282">Flagellum</keyword>
<name>A0A4C1TGK1_EUMVA</name>
<evidence type="ECO:0000256" key="7">
    <source>
        <dbReference type="ARBA" id="ARBA00023212"/>
    </source>
</evidence>
<evidence type="ECO:0000256" key="12">
    <source>
        <dbReference type="SAM" id="MobiDB-lite"/>
    </source>
</evidence>
<keyword evidence="14" id="KW-1185">Reference proteome</keyword>
<protein>
    <recommendedName>
        <fullName evidence="10">Tektin</fullName>
    </recommendedName>
</protein>
<keyword evidence="6 10" id="KW-0969">Cilium</keyword>
<evidence type="ECO:0000313" key="14">
    <source>
        <dbReference type="Proteomes" id="UP000299102"/>
    </source>
</evidence>
<dbReference type="PANTHER" id="PTHR19960:SF25">
    <property type="entry name" value="TEKTIN-1"/>
    <property type="match status" value="1"/>
</dbReference>
<dbReference type="Proteomes" id="UP000299102">
    <property type="component" value="Unassembled WGS sequence"/>
</dbReference>
<comment type="caution">
    <text evidence="13">The sequence shown here is derived from an EMBL/GenBank/DDBJ whole genome shotgun (WGS) entry which is preliminary data.</text>
</comment>
<keyword evidence="7" id="KW-0206">Cytoskeleton</keyword>
<organism evidence="13 14">
    <name type="scientific">Eumeta variegata</name>
    <name type="common">Bagworm moth</name>
    <name type="synonym">Eumeta japonica</name>
    <dbReference type="NCBI Taxonomy" id="151549"/>
    <lineage>
        <taxon>Eukaryota</taxon>
        <taxon>Metazoa</taxon>
        <taxon>Ecdysozoa</taxon>
        <taxon>Arthropoda</taxon>
        <taxon>Hexapoda</taxon>
        <taxon>Insecta</taxon>
        <taxon>Pterygota</taxon>
        <taxon>Neoptera</taxon>
        <taxon>Endopterygota</taxon>
        <taxon>Lepidoptera</taxon>
        <taxon>Glossata</taxon>
        <taxon>Ditrysia</taxon>
        <taxon>Tineoidea</taxon>
        <taxon>Psychidae</taxon>
        <taxon>Oiketicinae</taxon>
        <taxon>Eumeta</taxon>
    </lineage>
</organism>
<sequence length="439" mass="50707">MVSKIGSEDMAVAVPEMLRKIDKINNMVVDKINKTQELCLLVALDQESSEYLIKKSLENRISSIAAWRWVLMDLSQRLNNAVDVIQHEKDAVLAVIERLKGEIHYRVEKCSRPGILAPRSDPVEEAIIKEYRYLRKQKVMFTKEALNLDSLLFVINDTKNKIDVDLRGKETTIAVEEACINSNQEYIECNRKPVTSKNRKKKITSWEKRCDLLKSNGLYALKMALEERARIRAARVQLSCGAGARAARVDAALRRRLRSNEVVIEELQWQTEEALNDLYKLDAERETTENTILQLLDKARATEARLAERSRRPPAELLDDDVDKLLKKERAQIKRNIKKFQENLNNIVSLQSNLTKAIAELDDRVADVKQVLQIDVARMNDRRQSDREREEHVNPDTENSSCFDCETYVQTATQNSNYDPPSRLDQIPEEDEDDYPFDY</sequence>
<evidence type="ECO:0000256" key="11">
    <source>
        <dbReference type="SAM" id="Coils"/>
    </source>
</evidence>
<dbReference type="GO" id="GO:0005634">
    <property type="term" value="C:nucleus"/>
    <property type="evidence" value="ECO:0007669"/>
    <property type="project" value="TreeGrafter"/>
</dbReference>
<evidence type="ECO:0000256" key="6">
    <source>
        <dbReference type="ARBA" id="ARBA00023069"/>
    </source>
</evidence>
<evidence type="ECO:0000256" key="9">
    <source>
        <dbReference type="ARBA" id="ARBA00045224"/>
    </source>
</evidence>
<dbReference type="STRING" id="151549.A0A4C1TGK1"/>
<evidence type="ECO:0000313" key="13">
    <source>
        <dbReference type="EMBL" id="GBP12547.1"/>
    </source>
</evidence>
<feature type="compositionally biased region" description="Acidic residues" evidence="12">
    <location>
        <begin position="427"/>
        <end position="439"/>
    </location>
</feature>
<reference evidence="13 14" key="1">
    <citation type="journal article" date="2019" name="Commun. Biol.">
        <title>The bagworm genome reveals a unique fibroin gene that provides high tensile strength.</title>
        <authorList>
            <person name="Kono N."/>
            <person name="Nakamura H."/>
            <person name="Ohtoshi R."/>
            <person name="Tomita M."/>
            <person name="Numata K."/>
            <person name="Arakawa K."/>
        </authorList>
    </citation>
    <scope>NUCLEOTIDE SEQUENCE [LARGE SCALE GENOMIC DNA]</scope>
</reference>